<keyword evidence="11" id="KW-0464">Manganese</keyword>
<evidence type="ECO:0000256" key="9">
    <source>
        <dbReference type="ARBA" id="ARBA00022842"/>
    </source>
</evidence>
<dbReference type="eggNOG" id="ENOG502S61H">
    <property type="taxonomic scope" value="Eukaryota"/>
</dbReference>
<dbReference type="Pfam" id="PF03281">
    <property type="entry name" value="Mab-21"/>
    <property type="match status" value="1"/>
</dbReference>
<dbReference type="Proteomes" id="UP000008792">
    <property type="component" value="Unassembled WGS sequence"/>
</dbReference>
<dbReference type="SMART" id="SM01265">
    <property type="entry name" value="Mab-21"/>
    <property type="match status" value="1"/>
</dbReference>
<keyword evidence="8" id="KW-0067">ATP-binding</keyword>
<dbReference type="GO" id="GO:0005525">
    <property type="term" value="F:GTP binding"/>
    <property type="evidence" value="ECO:0007669"/>
    <property type="project" value="UniProtKB-KW"/>
</dbReference>
<evidence type="ECO:0000313" key="15">
    <source>
        <dbReference type="Proteomes" id="UP000008792"/>
    </source>
</evidence>
<keyword evidence="15" id="KW-1185">Reference proteome</keyword>
<dbReference type="Pfam" id="PF20266">
    <property type="entry name" value="Mab-21_C"/>
    <property type="match status" value="1"/>
</dbReference>
<reference evidence="14 15" key="1">
    <citation type="journal article" date="2007" name="Nature">
        <title>Evolution of genes and genomes on the Drosophila phylogeny.</title>
        <authorList>
            <consortium name="Drosophila 12 Genomes Consortium"/>
            <person name="Clark A.G."/>
            <person name="Eisen M.B."/>
            <person name="Smith D.R."/>
            <person name="Bergman C.M."/>
            <person name="Oliver B."/>
            <person name="Markow T.A."/>
            <person name="Kaufman T.C."/>
            <person name="Kellis M."/>
            <person name="Gelbart W."/>
            <person name="Iyer V.N."/>
            <person name="Pollard D.A."/>
            <person name="Sackton T.B."/>
            <person name="Larracuente A.M."/>
            <person name="Singh N.D."/>
            <person name="Abad J.P."/>
            <person name="Abt D.N."/>
            <person name="Adryan B."/>
            <person name="Aguade M."/>
            <person name="Akashi H."/>
            <person name="Anderson W.W."/>
            <person name="Aquadro C.F."/>
            <person name="Ardell D.H."/>
            <person name="Arguello R."/>
            <person name="Artieri C.G."/>
            <person name="Barbash D.A."/>
            <person name="Barker D."/>
            <person name="Barsanti P."/>
            <person name="Batterham P."/>
            <person name="Batzoglou S."/>
            <person name="Begun D."/>
            <person name="Bhutkar A."/>
            <person name="Blanco E."/>
            <person name="Bosak S.A."/>
            <person name="Bradley R.K."/>
            <person name="Brand A.D."/>
            <person name="Brent M.R."/>
            <person name="Brooks A.N."/>
            <person name="Brown R.H."/>
            <person name="Butlin R.K."/>
            <person name="Caggese C."/>
            <person name="Calvi B.R."/>
            <person name="Bernardo de Carvalho A."/>
            <person name="Caspi A."/>
            <person name="Castrezana S."/>
            <person name="Celniker S.E."/>
            <person name="Chang J.L."/>
            <person name="Chapple C."/>
            <person name="Chatterji S."/>
            <person name="Chinwalla A."/>
            <person name="Civetta A."/>
            <person name="Clifton S.W."/>
            <person name="Comeron J.M."/>
            <person name="Costello J.C."/>
            <person name="Coyne J.A."/>
            <person name="Daub J."/>
            <person name="David R.G."/>
            <person name="Delcher A.L."/>
            <person name="Delehaunty K."/>
            <person name="Do C.B."/>
            <person name="Ebling H."/>
            <person name="Edwards K."/>
            <person name="Eickbush T."/>
            <person name="Evans J.D."/>
            <person name="Filipski A."/>
            <person name="Findeiss S."/>
            <person name="Freyhult E."/>
            <person name="Fulton L."/>
            <person name="Fulton R."/>
            <person name="Garcia A.C."/>
            <person name="Gardiner A."/>
            <person name="Garfield D.A."/>
            <person name="Garvin B.E."/>
            <person name="Gibson G."/>
            <person name="Gilbert D."/>
            <person name="Gnerre S."/>
            <person name="Godfrey J."/>
            <person name="Good R."/>
            <person name="Gotea V."/>
            <person name="Gravely B."/>
            <person name="Greenberg A.J."/>
            <person name="Griffiths-Jones S."/>
            <person name="Gross S."/>
            <person name="Guigo R."/>
            <person name="Gustafson E.A."/>
            <person name="Haerty W."/>
            <person name="Hahn M.W."/>
            <person name="Halligan D.L."/>
            <person name="Halpern A.L."/>
            <person name="Halter G.M."/>
            <person name="Han M.V."/>
            <person name="Heger A."/>
            <person name="Hillier L."/>
            <person name="Hinrichs A.S."/>
            <person name="Holmes I."/>
            <person name="Hoskins R.A."/>
            <person name="Hubisz M.J."/>
            <person name="Hultmark D."/>
            <person name="Huntley M.A."/>
            <person name="Jaffe D.B."/>
            <person name="Jagadeeshan S."/>
            <person name="Jeck W.R."/>
            <person name="Johnson J."/>
            <person name="Jones C.D."/>
            <person name="Jordan W.C."/>
            <person name="Karpen G.H."/>
            <person name="Kataoka E."/>
            <person name="Keightley P.D."/>
            <person name="Kheradpour P."/>
            <person name="Kirkness E.F."/>
            <person name="Koerich L.B."/>
            <person name="Kristiansen K."/>
            <person name="Kudrna D."/>
            <person name="Kulathinal R.J."/>
            <person name="Kumar S."/>
            <person name="Kwok R."/>
            <person name="Lander E."/>
            <person name="Langley C.H."/>
            <person name="Lapoint R."/>
            <person name="Lazzaro B.P."/>
            <person name="Lee S.J."/>
            <person name="Levesque L."/>
            <person name="Li R."/>
            <person name="Lin C.F."/>
            <person name="Lin M.F."/>
            <person name="Lindblad-Toh K."/>
            <person name="Llopart A."/>
            <person name="Long M."/>
            <person name="Low L."/>
            <person name="Lozovsky E."/>
            <person name="Lu J."/>
            <person name="Luo M."/>
            <person name="Machado C.A."/>
            <person name="Makalowski W."/>
            <person name="Marzo M."/>
            <person name="Matsuda M."/>
            <person name="Matzkin L."/>
            <person name="McAllister B."/>
            <person name="McBride C.S."/>
            <person name="McKernan B."/>
            <person name="McKernan K."/>
            <person name="Mendez-Lago M."/>
            <person name="Minx P."/>
            <person name="Mollenhauer M.U."/>
            <person name="Montooth K."/>
            <person name="Mount S.M."/>
            <person name="Mu X."/>
            <person name="Myers E."/>
            <person name="Negre B."/>
            <person name="Newfeld S."/>
            <person name="Nielsen R."/>
            <person name="Noor M.A."/>
            <person name="O'Grady P."/>
            <person name="Pachter L."/>
            <person name="Papaceit M."/>
            <person name="Parisi M.J."/>
            <person name="Parisi M."/>
            <person name="Parts L."/>
            <person name="Pedersen J.S."/>
            <person name="Pesole G."/>
            <person name="Phillippy A.M."/>
            <person name="Ponting C.P."/>
            <person name="Pop M."/>
            <person name="Porcelli D."/>
            <person name="Powell J.R."/>
            <person name="Prohaska S."/>
            <person name="Pruitt K."/>
            <person name="Puig M."/>
            <person name="Quesneville H."/>
            <person name="Ram K.R."/>
            <person name="Rand D."/>
            <person name="Rasmussen M.D."/>
            <person name="Reed L.K."/>
            <person name="Reenan R."/>
            <person name="Reily A."/>
            <person name="Remington K.A."/>
            <person name="Rieger T.T."/>
            <person name="Ritchie M.G."/>
            <person name="Robin C."/>
            <person name="Rogers Y.H."/>
            <person name="Rohde C."/>
            <person name="Rozas J."/>
            <person name="Rubenfield M.J."/>
            <person name="Ruiz A."/>
            <person name="Russo S."/>
            <person name="Salzberg S.L."/>
            <person name="Sanchez-Gracia A."/>
            <person name="Saranga D.J."/>
            <person name="Sato H."/>
            <person name="Schaeffer S.W."/>
            <person name="Schatz M.C."/>
            <person name="Schlenke T."/>
            <person name="Schwartz R."/>
            <person name="Segarra C."/>
            <person name="Singh R.S."/>
            <person name="Sirot L."/>
            <person name="Sirota M."/>
            <person name="Sisneros N.B."/>
            <person name="Smith C.D."/>
            <person name="Smith T.F."/>
            <person name="Spieth J."/>
            <person name="Stage D.E."/>
            <person name="Stark A."/>
            <person name="Stephan W."/>
            <person name="Strausberg R.L."/>
            <person name="Strempel S."/>
            <person name="Sturgill D."/>
            <person name="Sutton G."/>
            <person name="Sutton G.G."/>
            <person name="Tao W."/>
            <person name="Teichmann S."/>
            <person name="Tobari Y.N."/>
            <person name="Tomimura Y."/>
            <person name="Tsolas J.M."/>
            <person name="Valente V.L."/>
            <person name="Venter E."/>
            <person name="Venter J.C."/>
            <person name="Vicario S."/>
            <person name="Vieira F.G."/>
            <person name="Vilella A.J."/>
            <person name="Villasante A."/>
            <person name="Walenz B."/>
            <person name="Wang J."/>
            <person name="Wasserman M."/>
            <person name="Watts T."/>
            <person name="Wilson D."/>
            <person name="Wilson R.K."/>
            <person name="Wing R.A."/>
            <person name="Wolfner M.F."/>
            <person name="Wong A."/>
            <person name="Wong G.K."/>
            <person name="Wu C.I."/>
            <person name="Wu G."/>
            <person name="Yamamoto D."/>
            <person name="Yang H.P."/>
            <person name="Yang S.P."/>
            <person name="Yorke J.A."/>
            <person name="Yoshida K."/>
            <person name="Zdobnov E."/>
            <person name="Zhang P."/>
            <person name="Zhang Y."/>
            <person name="Zimin A.V."/>
            <person name="Baldwin J."/>
            <person name="Abdouelleil A."/>
            <person name="Abdulkadir J."/>
            <person name="Abebe A."/>
            <person name="Abera B."/>
            <person name="Abreu J."/>
            <person name="Acer S.C."/>
            <person name="Aftuck L."/>
            <person name="Alexander A."/>
            <person name="An P."/>
            <person name="Anderson E."/>
            <person name="Anderson S."/>
            <person name="Arachi H."/>
            <person name="Azer M."/>
            <person name="Bachantsang P."/>
            <person name="Barry A."/>
            <person name="Bayul T."/>
            <person name="Berlin A."/>
            <person name="Bessette D."/>
            <person name="Bloom T."/>
            <person name="Blye J."/>
            <person name="Boguslavskiy L."/>
            <person name="Bonnet C."/>
            <person name="Boukhgalter B."/>
            <person name="Bourzgui I."/>
            <person name="Brown A."/>
            <person name="Cahill P."/>
            <person name="Channer S."/>
            <person name="Cheshatsang Y."/>
            <person name="Chuda L."/>
            <person name="Citroen M."/>
            <person name="Collymore A."/>
            <person name="Cooke P."/>
            <person name="Costello M."/>
            <person name="D'Aco K."/>
            <person name="Daza R."/>
            <person name="De Haan G."/>
            <person name="DeGray S."/>
            <person name="DeMaso C."/>
            <person name="Dhargay N."/>
            <person name="Dooley K."/>
            <person name="Dooley E."/>
            <person name="Doricent M."/>
            <person name="Dorje P."/>
            <person name="Dorjee K."/>
            <person name="Dupes A."/>
            <person name="Elong R."/>
            <person name="Falk J."/>
            <person name="Farina A."/>
            <person name="Faro S."/>
            <person name="Ferguson D."/>
            <person name="Fisher S."/>
            <person name="Foley C.D."/>
            <person name="Franke A."/>
            <person name="Friedrich D."/>
            <person name="Gadbois L."/>
            <person name="Gearin G."/>
            <person name="Gearin C.R."/>
            <person name="Giannoukos G."/>
            <person name="Goode T."/>
            <person name="Graham J."/>
            <person name="Grandbois E."/>
            <person name="Grewal S."/>
            <person name="Gyaltsen K."/>
            <person name="Hafez N."/>
            <person name="Hagos B."/>
            <person name="Hall J."/>
            <person name="Henson C."/>
            <person name="Hollinger A."/>
            <person name="Honan T."/>
            <person name="Huard M.D."/>
            <person name="Hughes L."/>
            <person name="Hurhula B."/>
            <person name="Husby M.E."/>
            <person name="Kamat A."/>
            <person name="Kanga B."/>
            <person name="Kashin S."/>
            <person name="Khazanovich D."/>
            <person name="Kisner P."/>
            <person name="Lance K."/>
            <person name="Lara M."/>
            <person name="Lee W."/>
            <person name="Lennon N."/>
            <person name="Letendre F."/>
            <person name="LeVine R."/>
            <person name="Lipovsky A."/>
            <person name="Liu X."/>
            <person name="Liu J."/>
            <person name="Liu S."/>
            <person name="Lokyitsang T."/>
            <person name="Lokyitsang Y."/>
            <person name="Lubonja R."/>
            <person name="Lui A."/>
            <person name="MacDonald P."/>
            <person name="Magnisalis V."/>
            <person name="Maru K."/>
            <person name="Matthews C."/>
            <person name="McCusker W."/>
            <person name="McDonough S."/>
            <person name="Mehta T."/>
            <person name="Meldrim J."/>
            <person name="Meneus L."/>
            <person name="Mihai O."/>
            <person name="Mihalev A."/>
            <person name="Mihova T."/>
            <person name="Mittelman R."/>
            <person name="Mlenga V."/>
            <person name="Montmayeur A."/>
            <person name="Mulrain L."/>
            <person name="Navidi A."/>
            <person name="Naylor J."/>
            <person name="Negash T."/>
            <person name="Nguyen T."/>
            <person name="Nguyen N."/>
            <person name="Nicol R."/>
            <person name="Norbu C."/>
            <person name="Norbu N."/>
            <person name="Novod N."/>
            <person name="O'Neill B."/>
            <person name="Osman S."/>
            <person name="Markiewicz E."/>
            <person name="Oyono O.L."/>
            <person name="Patti C."/>
            <person name="Phunkhang P."/>
            <person name="Pierre F."/>
            <person name="Priest M."/>
            <person name="Raghuraman S."/>
            <person name="Rege F."/>
            <person name="Reyes R."/>
            <person name="Rise C."/>
            <person name="Rogov P."/>
            <person name="Ross K."/>
            <person name="Ryan E."/>
            <person name="Settipalli S."/>
            <person name="Shea T."/>
            <person name="Sherpa N."/>
            <person name="Shi L."/>
            <person name="Shih D."/>
            <person name="Sparrow T."/>
            <person name="Spaulding J."/>
            <person name="Stalker J."/>
            <person name="Stange-Thomann N."/>
            <person name="Stavropoulos S."/>
            <person name="Stone C."/>
            <person name="Strader C."/>
            <person name="Tesfaye S."/>
            <person name="Thomson T."/>
            <person name="Thoulutsang Y."/>
            <person name="Thoulutsang D."/>
            <person name="Topham K."/>
            <person name="Topping I."/>
            <person name="Tsamla T."/>
            <person name="Vassiliev H."/>
            <person name="Vo A."/>
            <person name="Wangchuk T."/>
            <person name="Wangdi T."/>
            <person name="Weiand M."/>
            <person name="Wilkinson J."/>
            <person name="Wilson A."/>
            <person name="Yadav S."/>
            <person name="Young G."/>
            <person name="Yu Q."/>
            <person name="Zembek L."/>
            <person name="Zhong D."/>
            <person name="Zimmer A."/>
            <person name="Zwirko Z."/>
            <person name="Jaffe D.B."/>
            <person name="Alvarez P."/>
            <person name="Brockman W."/>
            <person name="Butler J."/>
            <person name="Chin C."/>
            <person name="Gnerre S."/>
            <person name="Grabherr M."/>
            <person name="Kleber M."/>
            <person name="Mauceli E."/>
            <person name="MacCallum I."/>
        </authorList>
    </citation>
    <scope>NUCLEOTIDE SEQUENCE [LARGE SCALE GENOMIC DNA]</scope>
    <source>
        <strain evidence="15">Tucson 15010-1051.87</strain>
    </source>
</reference>
<dbReference type="Gene3D" id="1.10.1410.40">
    <property type="match status" value="1"/>
</dbReference>
<evidence type="ECO:0000256" key="3">
    <source>
        <dbReference type="ARBA" id="ARBA00008307"/>
    </source>
</evidence>
<dbReference type="Gene3D" id="3.30.460.90">
    <property type="match status" value="1"/>
</dbReference>
<gene>
    <name evidence="14" type="primary">Dvir\GJ26575</name>
    <name evidence="14" type="ORF">Dvir_GJ26575</name>
</gene>
<organism evidence="14 15">
    <name type="scientific">Drosophila virilis</name>
    <name type="common">Fruit fly</name>
    <dbReference type="NCBI Taxonomy" id="7244"/>
    <lineage>
        <taxon>Eukaryota</taxon>
        <taxon>Metazoa</taxon>
        <taxon>Ecdysozoa</taxon>
        <taxon>Arthropoda</taxon>
        <taxon>Hexapoda</taxon>
        <taxon>Insecta</taxon>
        <taxon>Pterygota</taxon>
        <taxon>Neoptera</taxon>
        <taxon>Endopterygota</taxon>
        <taxon>Diptera</taxon>
        <taxon>Brachycera</taxon>
        <taxon>Muscomorpha</taxon>
        <taxon>Ephydroidea</taxon>
        <taxon>Drosophilidae</taxon>
        <taxon>Drosophila</taxon>
    </lineage>
</organism>
<dbReference type="InterPro" id="IPR046906">
    <property type="entry name" value="Mab-21_HhH/H2TH-like"/>
</dbReference>
<evidence type="ECO:0000256" key="7">
    <source>
        <dbReference type="ARBA" id="ARBA00022741"/>
    </source>
</evidence>
<feature type="domain" description="Mab-21-like nucleotidyltransferase" evidence="12">
    <location>
        <begin position="16"/>
        <end position="145"/>
    </location>
</feature>
<proteinExistence type="inferred from homology"/>
<dbReference type="GO" id="GO:0016779">
    <property type="term" value="F:nucleotidyltransferase activity"/>
    <property type="evidence" value="ECO:0007669"/>
    <property type="project" value="UniProtKB-KW"/>
</dbReference>
<dbReference type="InParanoid" id="A0A0Q9WEK0"/>
<evidence type="ECO:0000256" key="11">
    <source>
        <dbReference type="ARBA" id="ARBA00023211"/>
    </source>
</evidence>
<name>A0A0Q9WEK0_DROVI</name>
<evidence type="ECO:0000256" key="6">
    <source>
        <dbReference type="ARBA" id="ARBA00022723"/>
    </source>
</evidence>
<dbReference type="PANTHER" id="PTHR10656:SF42">
    <property type="entry name" value="CYCLIC GMP-AMP SYNTHASE-LIKE PROTEIN-RELATED"/>
    <property type="match status" value="1"/>
</dbReference>
<evidence type="ECO:0000259" key="13">
    <source>
        <dbReference type="Pfam" id="PF20266"/>
    </source>
</evidence>
<evidence type="ECO:0000256" key="10">
    <source>
        <dbReference type="ARBA" id="ARBA00023134"/>
    </source>
</evidence>
<dbReference type="PANTHER" id="PTHR10656">
    <property type="entry name" value="CELL FATE DETERMINING PROTEIN MAB21-RELATED"/>
    <property type="match status" value="1"/>
</dbReference>
<evidence type="ECO:0000313" key="14">
    <source>
        <dbReference type="EMBL" id="KRF82915.1"/>
    </source>
</evidence>
<keyword evidence="4" id="KW-0808">Transferase</keyword>
<comment type="cofactor">
    <cofactor evidence="1">
        <name>Mn(2+)</name>
        <dbReference type="ChEBI" id="CHEBI:29035"/>
    </cofactor>
</comment>
<dbReference type="InterPro" id="IPR024810">
    <property type="entry name" value="MAB21L/cGLR"/>
</dbReference>
<keyword evidence="10" id="KW-0342">GTP-binding</keyword>
<dbReference type="GO" id="GO:0005524">
    <property type="term" value="F:ATP binding"/>
    <property type="evidence" value="ECO:0007669"/>
    <property type="project" value="UniProtKB-KW"/>
</dbReference>
<dbReference type="KEGG" id="dvi:26531345"/>
<feature type="domain" description="Mab-21-like HhH/H2TH-like" evidence="13">
    <location>
        <begin position="150"/>
        <end position="234"/>
    </location>
</feature>
<dbReference type="InterPro" id="IPR046903">
    <property type="entry name" value="Mab-21-like_nuc_Trfase"/>
</dbReference>
<evidence type="ECO:0000256" key="2">
    <source>
        <dbReference type="ARBA" id="ARBA00001946"/>
    </source>
</evidence>
<comment type="similarity">
    <text evidence="3">Belongs to the mab-21 family.</text>
</comment>
<protein>
    <submittedName>
        <fullName evidence="14">Uncharacterized protein</fullName>
    </submittedName>
</protein>
<evidence type="ECO:0000256" key="8">
    <source>
        <dbReference type="ARBA" id="ARBA00022840"/>
    </source>
</evidence>
<sequence>MTEVLNILHNQPQNKITFTFLKKLVTSTNLLQENKLQDMIKGAVTRALNKMENKIEVDGKTAQLMYKSCGPAHTIDVNEADMKYSVDFVPAIKLNVKQIVLSQEKLKYFKNIPYWSAIPKPLKPFEPNNVSFRASYYEAEYAMIKDKYKLKHVIKFIKKFRDSKQNISTLKSYYIKTLLLWQIDARPTTYWKTQQLNKILIDMFRELANCLVTSGKYGKLPLFWDPDLDLFAALT</sequence>
<keyword evidence="7" id="KW-0547">Nucleotide-binding</keyword>
<dbReference type="EMBL" id="CH940650">
    <property type="protein sequence ID" value="KRF82915.1"/>
    <property type="molecule type" value="Genomic_DNA"/>
</dbReference>
<evidence type="ECO:0000256" key="1">
    <source>
        <dbReference type="ARBA" id="ARBA00001936"/>
    </source>
</evidence>
<dbReference type="AlphaFoldDB" id="A0A0Q9WEK0"/>
<evidence type="ECO:0000256" key="4">
    <source>
        <dbReference type="ARBA" id="ARBA00022679"/>
    </source>
</evidence>
<dbReference type="OrthoDB" id="7249367at2759"/>
<keyword evidence="9" id="KW-0460">Magnesium</keyword>
<comment type="cofactor">
    <cofactor evidence="2">
        <name>Mg(2+)</name>
        <dbReference type="ChEBI" id="CHEBI:18420"/>
    </cofactor>
</comment>
<accession>A0A0Q9WEK0</accession>
<evidence type="ECO:0000259" key="12">
    <source>
        <dbReference type="Pfam" id="PF03281"/>
    </source>
</evidence>
<keyword evidence="6" id="KW-0479">Metal-binding</keyword>
<evidence type="ECO:0000256" key="5">
    <source>
        <dbReference type="ARBA" id="ARBA00022695"/>
    </source>
</evidence>
<dbReference type="SMR" id="A0A0Q9WEK0"/>
<dbReference type="GO" id="GO:0046872">
    <property type="term" value="F:metal ion binding"/>
    <property type="evidence" value="ECO:0007669"/>
    <property type="project" value="UniProtKB-KW"/>
</dbReference>
<keyword evidence="5" id="KW-0548">Nucleotidyltransferase</keyword>